<name>A0A0A9EAZ2_ARUDO</name>
<sequence>MQASYLIYVFKYFLQSFSFYVRILFSRTR</sequence>
<keyword evidence="1" id="KW-1133">Transmembrane helix</keyword>
<evidence type="ECO:0000256" key="1">
    <source>
        <dbReference type="SAM" id="Phobius"/>
    </source>
</evidence>
<dbReference type="EMBL" id="GBRH01199961">
    <property type="protein sequence ID" value="JAD97934.1"/>
    <property type="molecule type" value="Transcribed_RNA"/>
</dbReference>
<keyword evidence="1" id="KW-0812">Transmembrane</keyword>
<dbReference type="AlphaFoldDB" id="A0A0A9EAZ2"/>
<organism evidence="2">
    <name type="scientific">Arundo donax</name>
    <name type="common">Giant reed</name>
    <name type="synonym">Donax arundinaceus</name>
    <dbReference type="NCBI Taxonomy" id="35708"/>
    <lineage>
        <taxon>Eukaryota</taxon>
        <taxon>Viridiplantae</taxon>
        <taxon>Streptophyta</taxon>
        <taxon>Embryophyta</taxon>
        <taxon>Tracheophyta</taxon>
        <taxon>Spermatophyta</taxon>
        <taxon>Magnoliopsida</taxon>
        <taxon>Liliopsida</taxon>
        <taxon>Poales</taxon>
        <taxon>Poaceae</taxon>
        <taxon>PACMAD clade</taxon>
        <taxon>Arundinoideae</taxon>
        <taxon>Arundineae</taxon>
        <taxon>Arundo</taxon>
    </lineage>
</organism>
<proteinExistence type="predicted"/>
<feature type="transmembrane region" description="Helical" evidence="1">
    <location>
        <begin position="6"/>
        <end position="25"/>
    </location>
</feature>
<accession>A0A0A9EAZ2</accession>
<evidence type="ECO:0000313" key="2">
    <source>
        <dbReference type="EMBL" id="JAD97934.1"/>
    </source>
</evidence>
<protein>
    <submittedName>
        <fullName evidence="2">Uncharacterized protein</fullName>
    </submittedName>
</protein>
<keyword evidence="1" id="KW-0472">Membrane</keyword>
<reference evidence="2" key="2">
    <citation type="journal article" date="2015" name="Data Brief">
        <title>Shoot transcriptome of the giant reed, Arundo donax.</title>
        <authorList>
            <person name="Barrero R.A."/>
            <person name="Guerrero F.D."/>
            <person name="Moolhuijzen P."/>
            <person name="Goolsby J.A."/>
            <person name="Tidwell J."/>
            <person name="Bellgard S.E."/>
            <person name="Bellgard M.I."/>
        </authorList>
    </citation>
    <scope>NUCLEOTIDE SEQUENCE</scope>
    <source>
        <tissue evidence="2">Shoot tissue taken approximately 20 cm above the soil surface</tissue>
    </source>
</reference>
<reference evidence="2" key="1">
    <citation type="submission" date="2014-09" db="EMBL/GenBank/DDBJ databases">
        <authorList>
            <person name="Magalhaes I.L.F."/>
            <person name="Oliveira U."/>
            <person name="Santos F.R."/>
            <person name="Vidigal T.H.D.A."/>
            <person name="Brescovit A.D."/>
            <person name="Santos A.J."/>
        </authorList>
    </citation>
    <scope>NUCLEOTIDE SEQUENCE</scope>
    <source>
        <tissue evidence="2">Shoot tissue taken approximately 20 cm above the soil surface</tissue>
    </source>
</reference>